<comment type="similarity">
    <text evidence="4">Belongs to the SbcD family.</text>
</comment>
<dbReference type="InterPro" id="IPR004593">
    <property type="entry name" value="SbcD"/>
</dbReference>
<sequence>MKILHTADWHLGKRLENFSRLEEQKLVMKELVDIANAEQVDLVLVAGDLFDNFNPSTEAVELFYKTLKQLSDNGKRPVIAIAGNHDSPDRIDAPDPLARECGIILVGHPNAEVPCFELDAFRVSKSDKGFIELTLRNFDYPVRILHTAYANEIRLKEYLGAENKELALNQILKNNWEAVAEEYCDDKGVNLLTAHLFMMKKGMPKPEEPEGEKPIMIGNADLIYSEIIPQQIQYSALGHLHNYQNIGTVEKPVVYSSSSLCYSFSEAGQNKSVTIIQARPNENVSIRQINLTQGKPLVRKKFDDIEEAVSWLTNHPDCLVELTLESDTFLKAEDRKRLYQAHSGIIHLIPKLRREHTDSENPVKSIDLNQDIQDLFKDYFKSKNKNQEPNEELINIFREIVD</sequence>
<evidence type="ECO:0000313" key="6">
    <source>
        <dbReference type="EMBL" id="SIT97177.1"/>
    </source>
</evidence>
<dbReference type="CDD" id="cd00840">
    <property type="entry name" value="MPP_Mre11_N"/>
    <property type="match status" value="1"/>
</dbReference>
<keyword evidence="4" id="KW-0255">Endonuclease</keyword>
<keyword evidence="2 4" id="KW-0378">Hydrolase</keyword>
<proteinExistence type="inferred from homology"/>
<dbReference type="RefSeq" id="WP_076783384.1">
    <property type="nucleotide sequence ID" value="NZ_FTPU01000018.1"/>
</dbReference>
<organism evidence="6 7">
    <name type="scientific">Epilithonimonas bovis DSM 19482</name>
    <dbReference type="NCBI Taxonomy" id="1121284"/>
    <lineage>
        <taxon>Bacteria</taxon>
        <taxon>Pseudomonadati</taxon>
        <taxon>Bacteroidota</taxon>
        <taxon>Flavobacteriia</taxon>
        <taxon>Flavobacteriales</taxon>
        <taxon>Weeksellaceae</taxon>
        <taxon>Chryseobacterium group</taxon>
        <taxon>Epilithonimonas</taxon>
    </lineage>
</organism>
<evidence type="ECO:0000256" key="1">
    <source>
        <dbReference type="ARBA" id="ARBA00022722"/>
    </source>
</evidence>
<dbReference type="InterPro" id="IPR050535">
    <property type="entry name" value="DNA_Repair-Maintenance_Comp"/>
</dbReference>
<dbReference type="GO" id="GO:0006260">
    <property type="term" value="P:DNA replication"/>
    <property type="evidence" value="ECO:0007669"/>
    <property type="project" value="UniProtKB-KW"/>
</dbReference>
<comment type="function">
    <text evidence="4">SbcCD cleaves DNA hairpin structures. These structures can inhibit DNA replication and are intermediates in certain DNA recombination reactions. The complex acts as a 3'-&gt;5' double strand exonuclease that can open hairpins. It also has a 5' single-strand endonuclease activity.</text>
</comment>
<dbReference type="PANTHER" id="PTHR30337">
    <property type="entry name" value="COMPONENT OF ATP-DEPENDENT DSDNA EXONUCLEASE"/>
    <property type="match status" value="1"/>
</dbReference>
<dbReference type="EMBL" id="FTPU01000018">
    <property type="protein sequence ID" value="SIT97177.1"/>
    <property type="molecule type" value="Genomic_DNA"/>
</dbReference>
<feature type="domain" description="Calcineurin-like phosphoesterase" evidence="5">
    <location>
        <begin position="1"/>
        <end position="94"/>
    </location>
</feature>
<evidence type="ECO:0000256" key="2">
    <source>
        <dbReference type="ARBA" id="ARBA00022801"/>
    </source>
</evidence>
<dbReference type="SUPFAM" id="SSF56300">
    <property type="entry name" value="Metallo-dependent phosphatases"/>
    <property type="match status" value="1"/>
</dbReference>
<dbReference type="GO" id="GO:0008408">
    <property type="term" value="F:3'-5' exonuclease activity"/>
    <property type="evidence" value="ECO:0007669"/>
    <property type="project" value="InterPro"/>
</dbReference>
<keyword evidence="4" id="KW-0233">DNA recombination</keyword>
<dbReference type="NCBIfam" id="TIGR00619">
    <property type="entry name" value="sbcd"/>
    <property type="match status" value="1"/>
</dbReference>
<keyword evidence="7" id="KW-1185">Reference proteome</keyword>
<evidence type="ECO:0000256" key="3">
    <source>
        <dbReference type="ARBA" id="ARBA00022839"/>
    </source>
</evidence>
<dbReference type="OrthoDB" id="9773856at2"/>
<dbReference type="InterPro" id="IPR004843">
    <property type="entry name" value="Calcineurin-like_PHP"/>
</dbReference>
<evidence type="ECO:0000256" key="4">
    <source>
        <dbReference type="RuleBase" id="RU363069"/>
    </source>
</evidence>
<gene>
    <name evidence="4" type="primary">sbcD</name>
    <name evidence="6" type="ORF">SAMN05660493_01889</name>
</gene>
<evidence type="ECO:0000259" key="5">
    <source>
        <dbReference type="Pfam" id="PF00149"/>
    </source>
</evidence>
<evidence type="ECO:0000313" key="7">
    <source>
        <dbReference type="Proteomes" id="UP000187261"/>
    </source>
</evidence>
<dbReference type="InterPro" id="IPR029052">
    <property type="entry name" value="Metallo-depent_PP-like"/>
</dbReference>
<dbReference type="Gene3D" id="3.60.21.10">
    <property type="match status" value="1"/>
</dbReference>
<dbReference type="InterPro" id="IPR041796">
    <property type="entry name" value="Mre11_N"/>
</dbReference>
<reference evidence="7" key="1">
    <citation type="submission" date="2016-10" db="EMBL/GenBank/DDBJ databases">
        <authorList>
            <person name="Varghese N."/>
            <person name="Submissions S."/>
        </authorList>
    </citation>
    <scope>NUCLEOTIDE SEQUENCE [LARGE SCALE GENOMIC DNA]</scope>
    <source>
        <strain evidence="7">DSM 19482</strain>
    </source>
</reference>
<keyword evidence="3 4" id="KW-0269">Exonuclease</keyword>
<dbReference type="Proteomes" id="UP000187261">
    <property type="component" value="Unassembled WGS sequence"/>
</dbReference>
<dbReference type="GO" id="GO:0004519">
    <property type="term" value="F:endonuclease activity"/>
    <property type="evidence" value="ECO:0007669"/>
    <property type="project" value="UniProtKB-KW"/>
</dbReference>
<dbReference type="AlphaFoldDB" id="A0A1U7PWV4"/>
<accession>A0A1U7PWV4</accession>
<protein>
    <recommendedName>
        <fullName evidence="4">Nuclease SbcCD subunit D</fullName>
    </recommendedName>
</protein>
<dbReference type="GO" id="GO:0006310">
    <property type="term" value="P:DNA recombination"/>
    <property type="evidence" value="ECO:0007669"/>
    <property type="project" value="UniProtKB-KW"/>
</dbReference>
<name>A0A1U7PWV4_9FLAO</name>
<dbReference type="STRING" id="1121284.SAMN05660493_01889"/>
<dbReference type="PANTHER" id="PTHR30337:SF0">
    <property type="entry name" value="NUCLEASE SBCCD SUBUNIT D"/>
    <property type="match status" value="1"/>
</dbReference>
<comment type="subunit">
    <text evidence="4">Heterodimer of SbcC and SbcD.</text>
</comment>
<keyword evidence="4" id="KW-0235">DNA replication</keyword>
<dbReference type="Pfam" id="PF00149">
    <property type="entry name" value="Metallophos"/>
    <property type="match status" value="1"/>
</dbReference>
<keyword evidence="1 4" id="KW-0540">Nuclease</keyword>